<feature type="domain" description="Multidrug resistance protein MdtA-like barrel-sandwich hybrid" evidence="3">
    <location>
        <begin position="68"/>
        <end position="207"/>
    </location>
</feature>
<dbReference type="Pfam" id="PF25989">
    <property type="entry name" value="YknX_C"/>
    <property type="match status" value="1"/>
</dbReference>
<dbReference type="Pfam" id="PF25944">
    <property type="entry name" value="Beta-barrel_RND"/>
    <property type="match status" value="1"/>
</dbReference>
<dbReference type="Gene3D" id="2.40.50.100">
    <property type="match status" value="1"/>
</dbReference>
<accession>A0A1W1CG21</accession>
<evidence type="ECO:0000259" key="3">
    <source>
        <dbReference type="Pfam" id="PF25917"/>
    </source>
</evidence>
<keyword evidence="1" id="KW-0175">Coiled coil</keyword>
<dbReference type="InterPro" id="IPR058624">
    <property type="entry name" value="MdtA-like_HH"/>
</dbReference>
<dbReference type="Gene3D" id="2.40.420.20">
    <property type="match status" value="1"/>
</dbReference>
<reference evidence="6" key="1">
    <citation type="submission" date="2016-10" db="EMBL/GenBank/DDBJ databases">
        <authorList>
            <person name="de Groot N.N."/>
        </authorList>
    </citation>
    <scope>NUCLEOTIDE SEQUENCE</scope>
</reference>
<name>A0A1W1CG21_9ZZZZ</name>
<dbReference type="SUPFAM" id="SSF111369">
    <property type="entry name" value="HlyD-like secretion proteins"/>
    <property type="match status" value="1"/>
</dbReference>
<feature type="domain" description="Multidrug resistance protein MdtA-like alpha-helical hairpin" evidence="2">
    <location>
        <begin position="108"/>
        <end position="175"/>
    </location>
</feature>
<dbReference type="Gene3D" id="2.40.30.170">
    <property type="match status" value="1"/>
</dbReference>
<dbReference type="PANTHER" id="PTHR30158">
    <property type="entry name" value="ACRA/E-RELATED COMPONENT OF DRUG EFFLUX TRANSPORTER"/>
    <property type="match status" value="1"/>
</dbReference>
<dbReference type="AlphaFoldDB" id="A0A1W1CG21"/>
<dbReference type="NCBIfam" id="TIGR01730">
    <property type="entry name" value="RND_mfp"/>
    <property type="match status" value="1"/>
</dbReference>
<dbReference type="InterPro" id="IPR058626">
    <property type="entry name" value="MdtA-like_b-barrel"/>
</dbReference>
<dbReference type="GO" id="GO:0022857">
    <property type="term" value="F:transmembrane transporter activity"/>
    <property type="evidence" value="ECO:0007669"/>
    <property type="project" value="InterPro"/>
</dbReference>
<gene>
    <name evidence="6" type="ORF">MNB_SV-6-315</name>
</gene>
<dbReference type="GO" id="GO:0030313">
    <property type="term" value="C:cell envelope"/>
    <property type="evidence" value="ECO:0007669"/>
    <property type="project" value="UniProtKB-SubCell"/>
</dbReference>
<feature type="coiled-coil region" evidence="1">
    <location>
        <begin position="103"/>
        <end position="164"/>
    </location>
</feature>
<dbReference type="InterPro" id="IPR006143">
    <property type="entry name" value="RND_pump_MFP"/>
</dbReference>
<dbReference type="InterPro" id="IPR058637">
    <property type="entry name" value="YknX-like_C"/>
</dbReference>
<dbReference type="PROSITE" id="PS51257">
    <property type="entry name" value="PROKAR_LIPOPROTEIN"/>
    <property type="match status" value="1"/>
</dbReference>
<organism evidence="6">
    <name type="scientific">hydrothermal vent metagenome</name>
    <dbReference type="NCBI Taxonomy" id="652676"/>
    <lineage>
        <taxon>unclassified sequences</taxon>
        <taxon>metagenomes</taxon>
        <taxon>ecological metagenomes</taxon>
    </lineage>
</organism>
<dbReference type="GO" id="GO:0005886">
    <property type="term" value="C:plasma membrane"/>
    <property type="evidence" value="ECO:0007669"/>
    <property type="project" value="TreeGrafter"/>
</dbReference>
<evidence type="ECO:0000259" key="5">
    <source>
        <dbReference type="Pfam" id="PF25989"/>
    </source>
</evidence>
<dbReference type="EMBL" id="FPHC01000071">
    <property type="protein sequence ID" value="SFV64719.1"/>
    <property type="molecule type" value="Genomic_DNA"/>
</dbReference>
<feature type="domain" description="Multidrug resistance protein MdtA-like beta-barrel" evidence="4">
    <location>
        <begin position="213"/>
        <end position="298"/>
    </location>
</feature>
<dbReference type="Pfam" id="PF25917">
    <property type="entry name" value="BSH_RND"/>
    <property type="match status" value="1"/>
</dbReference>
<evidence type="ECO:0000259" key="4">
    <source>
        <dbReference type="Pfam" id="PF25944"/>
    </source>
</evidence>
<protein>
    <submittedName>
        <fullName evidence="6">RND efflux system, membrane fusion protein CmeA</fullName>
    </submittedName>
</protein>
<feature type="domain" description="YknX-like C-terminal permuted SH3-like" evidence="5">
    <location>
        <begin position="306"/>
        <end position="371"/>
    </location>
</feature>
<evidence type="ECO:0000256" key="1">
    <source>
        <dbReference type="SAM" id="Coils"/>
    </source>
</evidence>
<dbReference type="GO" id="GO:0046677">
    <property type="term" value="P:response to antibiotic"/>
    <property type="evidence" value="ECO:0007669"/>
    <property type="project" value="TreeGrafter"/>
</dbReference>
<dbReference type="Gene3D" id="1.10.287.470">
    <property type="entry name" value="Helix hairpin bin"/>
    <property type="match status" value="1"/>
</dbReference>
<sequence length="398" mass="44482">MSIDFQKYVTPIFIASILLTMSGCNKEEIVSTPKAPPPLVVESVTIEHKKFPIWVEFTGMTKAVSDQEIRARVAGRLEKKFFEDGAQVKKGDKLFLIEQSQYKSDLNAAISKKEKDLAALQLAKTDVKRYKPLVKEGLAAKSTLEQYEAKRDALLAAISADEAAIENAKLKLSYTIITAPISGQVSAGRVDVGNLVGYGESTLLTTIVQTDKVYVYFSPSEKDVRKIYKYRSRDKLPAFIEVRGQGRDIFKKKRLDGFVDFSNNIVDPLTSTVSMRATLNNPKHMVYPGTFVYINVFVTDQIDFVMIPPQALLEDQLGKYVYTIDANNTARRTSVKPTLSSRYYINVTKGLKDGDRVVISGLLKIKEGRKLEPKDVTDTKGITAVMKKHHLIPDEVAK</sequence>
<dbReference type="Pfam" id="PF25876">
    <property type="entry name" value="HH_MFP_RND"/>
    <property type="match status" value="1"/>
</dbReference>
<dbReference type="InterPro" id="IPR058625">
    <property type="entry name" value="MdtA-like_BSH"/>
</dbReference>
<proteinExistence type="predicted"/>
<evidence type="ECO:0000313" key="6">
    <source>
        <dbReference type="EMBL" id="SFV64719.1"/>
    </source>
</evidence>
<evidence type="ECO:0000259" key="2">
    <source>
        <dbReference type="Pfam" id="PF25876"/>
    </source>
</evidence>